<name>A0A328F9U9_9BACT</name>
<dbReference type="EMBL" id="QLNI01000027">
    <property type="protein sequence ID" value="RAM01444.1"/>
    <property type="molecule type" value="Genomic_DNA"/>
</dbReference>
<protein>
    <submittedName>
        <fullName evidence="1">Uncharacterized protein</fullName>
    </submittedName>
</protein>
<sequence length="67" mass="7146">MSGKKEFFVLRYPWPLNLSEKTAASGVSVPAGAHSWGGGDIKLRKNLACVDIGGGVVPRLTMHNPLI</sequence>
<evidence type="ECO:0000313" key="2">
    <source>
        <dbReference type="Proteomes" id="UP000248798"/>
    </source>
</evidence>
<gene>
    <name evidence="1" type="ORF">DO021_13885</name>
</gene>
<comment type="caution">
    <text evidence="1">The sequence shown here is derived from an EMBL/GenBank/DDBJ whole genome shotgun (WGS) entry which is preliminary data.</text>
</comment>
<proteinExistence type="predicted"/>
<dbReference type="Proteomes" id="UP000248798">
    <property type="component" value="Unassembled WGS sequence"/>
</dbReference>
<evidence type="ECO:0000313" key="1">
    <source>
        <dbReference type="EMBL" id="RAM01444.1"/>
    </source>
</evidence>
<reference evidence="1 2" key="1">
    <citation type="submission" date="2018-06" db="EMBL/GenBank/DDBJ databases">
        <title>Complete Genome Sequence of Desulfobacter hydrogenophilus (DSM3380).</title>
        <authorList>
            <person name="Marietou A."/>
            <person name="Schreiber L."/>
            <person name="Marshall I."/>
            <person name="Jorgensen B."/>
        </authorList>
    </citation>
    <scope>NUCLEOTIDE SEQUENCE [LARGE SCALE GENOMIC DNA]</scope>
    <source>
        <strain evidence="1 2">DSM 3380</strain>
    </source>
</reference>
<accession>A0A328F9U9</accession>
<dbReference type="AlphaFoldDB" id="A0A328F9U9"/>
<organism evidence="1 2">
    <name type="scientific">Desulfobacter hydrogenophilus</name>
    <dbReference type="NCBI Taxonomy" id="2291"/>
    <lineage>
        <taxon>Bacteria</taxon>
        <taxon>Pseudomonadati</taxon>
        <taxon>Thermodesulfobacteriota</taxon>
        <taxon>Desulfobacteria</taxon>
        <taxon>Desulfobacterales</taxon>
        <taxon>Desulfobacteraceae</taxon>
        <taxon>Desulfobacter</taxon>
    </lineage>
</organism>